<evidence type="ECO:0000256" key="1">
    <source>
        <dbReference type="ARBA" id="ARBA00005254"/>
    </source>
</evidence>
<comment type="caution">
    <text evidence="4">The sequence shown here is derived from an EMBL/GenBank/DDBJ whole genome shotgun (WGS) entry which is preliminary data.</text>
</comment>
<dbReference type="Gene3D" id="3.90.226.10">
    <property type="entry name" value="2-enoyl-CoA Hydratase, Chain A, domain 1"/>
    <property type="match status" value="1"/>
</dbReference>
<dbReference type="InterPro" id="IPR001753">
    <property type="entry name" value="Enoyl-CoA_hydra/iso"/>
</dbReference>
<comment type="similarity">
    <text evidence="1 2">Belongs to the enoyl-CoA hydratase/isomerase family.</text>
</comment>
<feature type="compositionally biased region" description="Basic and acidic residues" evidence="3">
    <location>
        <begin position="50"/>
        <end position="69"/>
    </location>
</feature>
<dbReference type="NCBIfam" id="NF006108">
    <property type="entry name" value="PRK08259.1"/>
    <property type="match status" value="1"/>
</dbReference>
<evidence type="ECO:0000256" key="2">
    <source>
        <dbReference type="RuleBase" id="RU003707"/>
    </source>
</evidence>
<reference evidence="4 5" key="1">
    <citation type="submission" date="2019-03" db="EMBL/GenBank/DDBJ databases">
        <title>Draft genome sequences of novel Actinobacteria.</title>
        <authorList>
            <person name="Sahin N."/>
            <person name="Ay H."/>
            <person name="Saygin H."/>
        </authorList>
    </citation>
    <scope>NUCLEOTIDE SEQUENCE [LARGE SCALE GENOMIC DNA]</scope>
    <source>
        <strain evidence="4 5">DSM 45941</strain>
    </source>
</reference>
<organism evidence="4 5">
    <name type="scientific">Actinomadura darangshiensis</name>
    <dbReference type="NCBI Taxonomy" id="705336"/>
    <lineage>
        <taxon>Bacteria</taxon>
        <taxon>Bacillati</taxon>
        <taxon>Actinomycetota</taxon>
        <taxon>Actinomycetes</taxon>
        <taxon>Streptosporangiales</taxon>
        <taxon>Thermomonosporaceae</taxon>
        <taxon>Actinomadura</taxon>
    </lineage>
</organism>
<accession>A0A4R5AAP1</accession>
<keyword evidence="5" id="KW-1185">Reference proteome</keyword>
<feature type="compositionally biased region" description="Gly residues" evidence="3">
    <location>
        <begin position="24"/>
        <end position="34"/>
    </location>
</feature>
<dbReference type="Pfam" id="PF00378">
    <property type="entry name" value="ECH_1"/>
    <property type="match status" value="1"/>
</dbReference>
<gene>
    <name evidence="4" type="ORF">E1293_36195</name>
</gene>
<dbReference type="Proteomes" id="UP000295578">
    <property type="component" value="Unassembled WGS sequence"/>
</dbReference>
<dbReference type="PANTHER" id="PTHR43802:SF1">
    <property type="entry name" value="IP11341P-RELATED"/>
    <property type="match status" value="1"/>
</dbReference>
<evidence type="ECO:0000256" key="3">
    <source>
        <dbReference type="SAM" id="MobiDB-lite"/>
    </source>
</evidence>
<dbReference type="GO" id="GO:0003824">
    <property type="term" value="F:catalytic activity"/>
    <property type="evidence" value="ECO:0007669"/>
    <property type="project" value="InterPro"/>
</dbReference>
<dbReference type="EMBL" id="SMKY01000256">
    <property type="protein sequence ID" value="TDD69191.1"/>
    <property type="molecule type" value="Genomic_DNA"/>
</dbReference>
<dbReference type="PANTHER" id="PTHR43802">
    <property type="entry name" value="ENOYL-COA HYDRATASE"/>
    <property type="match status" value="1"/>
</dbReference>
<dbReference type="OrthoDB" id="4284283at2"/>
<proteinExistence type="inferred from homology"/>
<dbReference type="AlphaFoldDB" id="A0A4R5AAP1"/>
<name>A0A4R5AAP1_9ACTN</name>
<dbReference type="Gene3D" id="1.10.287.2460">
    <property type="match status" value="1"/>
</dbReference>
<protein>
    <submittedName>
        <fullName evidence="4">Crotonase/enoyl-CoA hydratase family protein</fullName>
    </submittedName>
</protein>
<evidence type="ECO:0000313" key="5">
    <source>
        <dbReference type="Proteomes" id="UP000295578"/>
    </source>
</evidence>
<evidence type="ECO:0000313" key="4">
    <source>
        <dbReference type="EMBL" id="TDD69191.1"/>
    </source>
</evidence>
<dbReference type="SUPFAM" id="SSF52096">
    <property type="entry name" value="ClpP/crotonase"/>
    <property type="match status" value="1"/>
</dbReference>
<feature type="compositionally biased region" description="Low complexity" evidence="3">
    <location>
        <begin position="1"/>
        <end position="18"/>
    </location>
</feature>
<dbReference type="InterPro" id="IPR018376">
    <property type="entry name" value="Enoyl-CoA_hyd/isom_CS"/>
</dbReference>
<dbReference type="CDD" id="cd06558">
    <property type="entry name" value="crotonase-like"/>
    <property type="match status" value="1"/>
</dbReference>
<feature type="region of interest" description="Disordered" evidence="3">
    <location>
        <begin position="1"/>
        <end position="88"/>
    </location>
</feature>
<dbReference type="InterPro" id="IPR029045">
    <property type="entry name" value="ClpP/crotonase-like_dom_sf"/>
</dbReference>
<sequence length="346" mass="36493">MARPRPACGRGAALPARPVHGGRVRGGTAAGAGRLGARRFRRGPQGADRAALRSEPSRRRRSAARDRRPGRGPRTVQGPGGRRVHRRLGGPVAVRIERDGPVTTVVMSRPETRNAVDAATARELAEAFRAFDADEGASAAVLWGEGGTFCSGADLTSIGTERSPRVDAPPADGPLGCTRLRLSKPVIAAVAGHAVAGGLELALWCDLRVVEETATFGVFCRRWGVPLVDGGTFRLPRLIGTSRAMDMILTGRPVAAREAFEIGLANRLVPPGKAREAAEELAADLARFPQTCLRDDRRSVLEAEGLPEEEAIAAEYRHGVGSLGDALKGAGRFADGHGRHGGFADI</sequence>
<dbReference type="PROSITE" id="PS00166">
    <property type="entry name" value="ENOYL_COA_HYDRATASE"/>
    <property type="match status" value="1"/>
</dbReference>